<accession>A0A1L3NCN5</accession>
<organism evidence="1 2">
    <name type="scientific">Clostridium sporogenes</name>
    <dbReference type="NCBI Taxonomy" id="1509"/>
    <lineage>
        <taxon>Bacteria</taxon>
        <taxon>Bacillati</taxon>
        <taxon>Bacillota</taxon>
        <taxon>Clostridia</taxon>
        <taxon>Eubacteriales</taxon>
        <taxon>Clostridiaceae</taxon>
        <taxon>Clostridium</taxon>
    </lineage>
</organism>
<dbReference type="Proteomes" id="UP000182204">
    <property type="component" value="Chromosome"/>
</dbReference>
<proteinExistence type="predicted"/>
<gene>
    <name evidence="1" type="ORF">NPD5_3824</name>
</gene>
<dbReference type="EMBL" id="CP013243">
    <property type="protein sequence ID" value="APH13851.1"/>
    <property type="molecule type" value="Genomic_DNA"/>
</dbReference>
<evidence type="ECO:0000313" key="2">
    <source>
        <dbReference type="Proteomes" id="UP000182204"/>
    </source>
</evidence>
<dbReference type="RefSeq" id="WP_045896541.1">
    <property type="nucleotide sequence ID" value="NZ_CP013243.1"/>
</dbReference>
<protein>
    <submittedName>
        <fullName evidence="1">Uncharacterized protein</fullName>
    </submittedName>
</protein>
<dbReference type="AlphaFoldDB" id="A0A1L3NCN5"/>
<reference evidence="1 2" key="1">
    <citation type="submission" date="2015-11" db="EMBL/GenBank/DDBJ databases">
        <authorList>
            <person name="Hill K.K."/>
            <person name="Shirey T.B."/>
            <person name="Raphael B."/>
            <person name="Daligault H.E."/>
            <person name="Davenport K.W."/>
            <person name="Bruce D.C."/>
            <person name="Foley B.T."/>
            <person name="Johnson S.L."/>
        </authorList>
    </citation>
    <scope>NUCLEOTIDE SEQUENCE [LARGE SCALE GENOMIC DNA]</scope>
    <source>
        <strain evidence="1 2">CDC_1632</strain>
    </source>
</reference>
<evidence type="ECO:0000313" key="1">
    <source>
        <dbReference type="EMBL" id="APH13851.1"/>
    </source>
</evidence>
<sequence>MDNNPLEEENTMGVGCENCKCNSCLRAIIHEGSPNDCHLCNVCSDKWDNSKYSSKCERYIEY</sequence>
<name>A0A1L3NCN5_CLOSG</name>